<gene>
    <name evidence="4" type="ORF">R1sor_000862</name>
</gene>
<feature type="region of interest" description="Disordered" evidence="2">
    <location>
        <begin position="1"/>
        <end position="64"/>
    </location>
</feature>
<reference evidence="4 5" key="1">
    <citation type="submission" date="2024-09" db="EMBL/GenBank/DDBJ databases">
        <title>Chromosome-scale assembly of Riccia sorocarpa.</title>
        <authorList>
            <person name="Paukszto L."/>
        </authorList>
    </citation>
    <scope>NUCLEOTIDE SEQUENCE [LARGE SCALE GENOMIC DNA]</scope>
    <source>
        <strain evidence="4">LP-2024</strain>
        <tissue evidence="4">Aerial parts of the thallus</tissue>
    </source>
</reference>
<dbReference type="InterPro" id="IPR036875">
    <property type="entry name" value="Znf_CCHC_sf"/>
</dbReference>
<evidence type="ECO:0000313" key="4">
    <source>
        <dbReference type="EMBL" id="KAL3682840.1"/>
    </source>
</evidence>
<dbReference type="InterPro" id="IPR043502">
    <property type="entry name" value="DNA/RNA_pol_sf"/>
</dbReference>
<dbReference type="PANTHER" id="PTHR15503:SF45">
    <property type="entry name" value="RNA-DIRECTED DNA POLYMERASE HOMOLOG"/>
    <property type="match status" value="1"/>
</dbReference>
<dbReference type="Gene3D" id="2.40.70.10">
    <property type="entry name" value="Acid Proteases"/>
    <property type="match status" value="1"/>
</dbReference>
<keyword evidence="1" id="KW-0862">Zinc</keyword>
<evidence type="ECO:0000256" key="1">
    <source>
        <dbReference type="PROSITE-ProRule" id="PRU00047"/>
    </source>
</evidence>
<protein>
    <recommendedName>
        <fullName evidence="3">CCHC-type domain-containing protein</fullName>
    </recommendedName>
</protein>
<dbReference type="GO" id="GO:0008270">
    <property type="term" value="F:zinc ion binding"/>
    <property type="evidence" value="ECO:0007669"/>
    <property type="project" value="UniProtKB-KW"/>
</dbReference>
<dbReference type="PANTHER" id="PTHR15503">
    <property type="entry name" value="LDOC1 RELATED"/>
    <property type="match status" value="1"/>
</dbReference>
<name>A0ABD3GXK6_9MARC</name>
<proteinExistence type="predicted"/>
<sequence>MRKVERLGIRGEEGVGERPPEAREGKPLNGKKRGMKRKWEGNSAGGESSSKPIGKSNHGPKPKSWVLREDVVKGNCFKCGKAWHISRNCPDKAKVSEETDISDLLNGATHSFISPEVLRKTGLSARKVGRPITVRFGQGKTHQTSEVAKGLRIDWGKGCVFEEDFTVCHLDGLEAFLGNTVFDRLEMELARKPLRLSFKVKGKRRGVKVHRVSRKRDSAGLNLVRAKDMDFNDGVLCVMRWADMADGPNGGVASVEASRSQGGLREILSEYSDILTDELPEELPPMREVDHKIELVPGSNPPSKAPYRLNQPEMLELKTQLGELMERGYIRTSKSPFGAPVLFA</sequence>
<dbReference type="Proteomes" id="UP001633002">
    <property type="component" value="Unassembled WGS sequence"/>
</dbReference>
<dbReference type="CDD" id="cd00303">
    <property type="entry name" value="retropepsin_like"/>
    <property type="match status" value="1"/>
</dbReference>
<dbReference type="AlphaFoldDB" id="A0ABD3GXK6"/>
<feature type="domain" description="CCHC-type" evidence="3">
    <location>
        <begin position="76"/>
        <end position="91"/>
    </location>
</feature>
<dbReference type="Gene3D" id="4.10.60.10">
    <property type="entry name" value="Zinc finger, CCHC-type"/>
    <property type="match status" value="1"/>
</dbReference>
<keyword evidence="1" id="KW-0863">Zinc-finger</keyword>
<organism evidence="4 5">
    <name type="scientific">Riccia sorocarpa</name>
    <dbReference type="NCBI Taxonomy" id="122646"/>
    <lineage>
        <taxon>Eukaryota</taxon>
        <taxon>Viridiplantae</taxon>
        <taxon>Streptophyta</taxon>
        <taxon>Embryophyta</taxon>
        <taxon>Marchantiophyta</taxon>
        <taxon>Marchantiopsida</taxon>
        <taxon>Marchantiidae</taxon>
        <taxon>Marchantiales</taxon>
        <taxon>Ricciaceae</taxon>
        <taxon>Riccia</taxon>
    </lineage>
</organism>
<dbReference type="SUPFAM" id="SSF56672">
    <property type="entry name" value="DNA/RNA polymerases"/>
    <property type="match status" value="1"/>
</dbReference>
<evidence type="ECO:0000256" key="2">
    <source>
        <dbReference type="SAM" id="MobiDB-lite"/>
    </source>
</evidence>
<comment type="caution">
    <text evidence="4">The sequence shown here is derived from an EMBL/GenBank/DDBJ whole genome shotgun (WGS) entry which is preliminary data.</text>
</comment>
<accession>A0ABD3GXK6</accession>
<dbReference type="InterPro" id="IPR021109">
    <property type="entry name" value="Peptidase_aspartic_dom_sf"/>
</dbReference>
<dbReference type="SUPFAM" id="SSF57756">
    <property type="entry name" value="Retrovirus zinc finger-like domains"/>
    <property type="match status" value="1"/>
</dbReference>
<dbReference type="EMBL" id="JBJQOH010000006">
    <property type="protein sequence ID" value="KAL3682840.1"/>
    <property type="molecule type" value="Genomic_DNA"/>
</dbReference>
<evidence type="ECO:0000259" key="3">
    <source>
        <dbReference type="PROSITE" id="PS50158"/>
    </source>
</evidence>
<keyword evidence="5" id="KW-1185">Reference proteome</keyword>
<dbReference type="InterPro" id="IPR001878">
    <property type="entry name" value="Znf_CCHC"/>
</dbReference>
<feature type="compositionally biased region" description="Basic and acidic residues" evidence="2">
    <location>
        <begin position="1"/>
        <end position="26"/>
    </location>
</feature>
<dbReference type="InterPro" id="IPR032567">
    <property type="entry name" value="RTL1-rel"/>
</dbReference>
<dbReference type="Gene3D" id="3.10.10.10">
    <property type="entry name" value="HIV Type 1 Reverse Transcriptase, subunit A, domain 1"/>
    <property type="match status" value="1"/>
</dbReference>
<keyword evidence="1" id="KW-0479">Metal-binding</keyword>
<evidence type="ECO:0000313" key="5">
    <source>
        <dbReference type="Proteomes" id="UP001633002"/>
    </source>
</evidence>
<dbReference type="PROSITE" id="PS50158">
    <property type="entry name" value="ZF_CCHC"/>
    <property type="match status" value="1"/>
</dbReference>
<dbReference type="SMART" id="SM00343">
    <property type="entry name" value="ZnF_C2HC"/>
    <property type="match status" value="1"/>
</dbReference>